<feature type="compositionally biased region" description="Basic and acidic residues" evidence="1">
    <location>
        <begin position="1"/>
        <end position="33"/>
    </location>
</feature>
<evidence type="ECO:0000256" key="1">
    <source>
        <dbReference type="SAM" id="MobiDB-lite"/>
    </source>
</evidence>
<name>A0A2I0AJI1_9ASPA</name>
<evidence type="ECO:0000313" key="3">
    <source>
        <dbReference type="Proteomes" id="UP000236161"/>
    </source>
</evidence>
<accession>A0A2I0AJI1</accession>
<sequence length="63" mass="7104">MIPKSDKGITIREEQERNKVEGGQEEERPDRPCMDLILSEIPKKKRGLSESASLEPPSKKGKV</sequence>
<feature type="region of interest" description="Disordered" evidence="1">
    <location>
        <begin position="1"/>
        <end position="63"/>
    </location>
</feature>
<organism evidence="2 3">
    <name type="scientific">Apostasia shenzhenica</name>
    <dbReference type="NCBI Taxonomy" id="1088818"/>
    <lineage>
        <taxon>Eukaryota</taxon>
        <taxon>Viridiplantae</taxon>
        <taxon>Streptophyta</taxon>
        <taxon>Embryophyta</taxon>
        <taxon>Tracheophyta</taxon>
        <taxon>Spermatophyta</taxon>
        <taxon>Magnoliopsida</taxon>
        <taxon>Liliopsida</taxon>
        <taxon>Asparagales</taxon>
        <taxon>Orchidaceae</taxon>
        <taxon>Apostasioideae</taxon>
        <taxon>Apostasia</taxon>
    </lineage>
</organism>
<gene>
    <name evidence="2" type="ORF">AXF42_Ash011992</name>
</gene>
<reference evidence="2 3" key="1">
    <citation type="journal article" date="2017" name="Nature">
        <title>The Apostasia genome and the evolution of orchids.</title>
        <authorList>
            <person name="Zhang G.Q."/>
            <person name="Liu K.W."/>
            <person name="Li Z."/>
            <person name="Lohaus R."/>
            <person name="Hsiao Y.Y."/>
            <person name="Niu S.C."/>
            <person name="Wang J.Y."/>
            <person name="Lin Y.C."/>
            <person name="Xu Q."/>
            <person name="Chen L.J."/>
            <person name="Yoshida K."/>
            <person name="Fujiwara S."/>
            <person name="Wang Z.W."/>
            <person name="Zhang Y.Q."/>
            <person name="Mitsuda N."/>
            <person name="Wang M."/>
            <person name="Liu G.H."/>
            <person name="Pecoraro L."/>
            <person name="Huang H.X."/>
            <person name="Xiao X.J."/>
            <person name="Lin M."/>
            <person name="Wu X.Y."/>
            <person name="Wu W.L."/>
            <person name="Chen Y.Y."/>
            <person name="Chang S.B."/>
            <person name="Sakamoto S."/>
            <person name="Ohme-Takagi M."/>
            <person name="Yagi M."/>
            <person name="Zeng S.J."/>
            <person name="Shen C.Y."/>
            <person name="Yeh C.M."/>
            <person name="Luo Y.B."/>
            <person name="Tsai W.C."/>
            <person name="Van de Peer Y."/>
            <person name="Liu Z.J."/>
        </authorList>
    </citation>
    <scope>NUCLEOTIDE SEQUENCE [LARGE SCALE GENOMIC DNA]</scope>
    <source>
        <strain evidence="3">cv. Shenzhen</strain>
        <tissue evidence="2">Stem</tissue>
    </source>
</reference>
<proteinExistence type="predicted"/>
<keyword evidence="3" id="KW-1185">Reference proteome</keyword>
<evidence type="ECO:0000313" key="2">
    <source>
        <dbReference type="EMBL" id="PKA55700.1"/>
    </source>
</evidence>
<dbReference type="EMBL" id="KZ451978">
    <property type="protein sequence ID" value="PKA55700.1"/>
    <property type="molecule type" value="Genomic_DNA"/>
</dbReference>
<dbReference type="AlphaFoldDB" id="A0A2I0AJI1"/>
<dbReference type="Proteomes" id="UP000236161">
    <property type="component" value="Unassembled WGS sequence"/>
</dbReference>
<protein>
    <submittedName>
        <fullName evidence="2">Uncharacterized protein</fullName>
    </submittedName>
</protein>